<feature type="coiled-coil region" evidence="1">
    <location>
        <begin position="537"/>
        <end position="574"/>
    </location>
</feature>
<protein>
    <submittedName>
        <fullName evidence="3">Uncharacterized protein</fullName>
    </submittedName>
</protein>
<reference evidence="3" key="1">
    <citation type="submission" date="2018-10" db="EMBL/GenBank/DDBJ databases">
        <title>FDA dAtabase for Regulatory Grade micrObial Sequences (FDA-ARGOS): Supporting development and validation of Infectious Disease Dx tests.</title>
        <authorList>
            <person name="Minogue T."/>
            <person name="Wolcott M."/>
            <person name="Wasieloski L."/>
            <person name="Aguilar W."/>
            <person name="Moore D."/>
            <person name="Tallon L.J."/>
            <person name="Sadzewicz L."/>
            <person name="Sengamalay N."/>
            <person name="Ott S."/>
            <person name="Godinez A."/>
            <person name="Nagaraj S."/>
            <person name="Vavikolanu K."/>
            <person name="Vyas G."/>
            <person name="Nadendla S."/>
            <person name="Aluvathingal J."/>
            <person name="Sichtig H."/>
        </authorList>
    </citation>
    <scope>NUCLEOTIDE SEQUENCE</scope>
    <source>
        <strain evidence="3">FDAARGOS_343</strain>
        <plasmid evidence="3">unnamed1</plasmid>
    </source>
</reference>
<sequence>MYKVTFGKVDKKISRSIKSLKNKSGFALPEADRLMKEMQKAITKEMKITITVHDLDNEIDYSFEQKAISPEGKEPKLMDILEDDIIASGHEDAQKIISDLEKQYQIELTAENESEEKENSRTARGNKKGLFSKFKKNKQEEDVQEVKNDFADLDEEENYSSSSVKSDFIEDDFADMNDLSYESSPEQTANLWADFKEETESETTTYNNDFAEFGAFNESVEEEFPLNDFETQEYMPSDFAEQELEQPSEQVMIYDEFTEDETLSGAQKNDKGQLKHEQVIFPIYDIFIDLSSINSAVDRNKARFENENLIKFLGLNKLNDSTIPELNTVILNYAKNALSDTKFELIRDYFLNQVETIKDKAQTELSQAYEQAMALNYREAAKEQHAEELQSIGLKSESEFENFKLEQEQEYSNKLEKFELEQEKALEEFKKMQANEKAIFVNDLNTKREARIGIYKDNMQLELENSMNDFLDDKMFDLKNASVNQLSEMKRRMIRIFEEELDGRVDDTWNTMRNALTELKEEIQSRIPNWTIELSRKRKLEAEEREEQRKQRELEIERERIEVQRQQLKAIQNKTETTTNTGMNEEIFLKMIDRYNDLLNKTLEVKQVNNMPASQVYEQAQQHQQQPEVSNSTKKRKKSLLTSSIAGALLLGGGGLFVGQSLSNSDSNHVAQAKAPTSTNAEQETAAALQKQESPTLEELLQEKNYDEAMALYKDSDSLLIIEETLYQNKDLASLITFNKAFDGDTVYGQIDEAILSKDDKKVTDLYKKMPDEDKKKLSKARKADIALSLYQRDENKLASKLLGS</sequence>
<feature type="coiled-coil region" evidence="1">
    <location>
        <begin position="408"/>
        <end position="435"/>
    </location>
</feature>
<dbReference type="RefSeq" id="WP_185762672.1">
    <property type="nucleotide sequence ID" value="NZ_CM017505.1"/>
</dbReference>
<gene>
    <name evidence="3" type="ORF">CEQ21_07310</name>
</gene>
<evidence type="ECO:0000256" key="1">
    <source>
        <dbReference type="SAM" id="Coils"/>
    </source>
</evidence>
<name>A0A553SQU7_NIACI</name>
<geneLocation type="plasmid" evidence="3">
    <name>unnamed1</name>
</geneLocation>
<feature type="compositionally biased region" description="Low complexity" evidence="2">
    <location>
        <begin position="616"/>
        <end position="626"/>
    </location>
</feature>
<accession>A0A553SQU7</accession>
<dbReference type="AlphaFoldDB" id="A0A553SQU7"/>
<keyword evidence="1" id="KW-0175">Coiled coil</keyword>
<keyword evidence="3" id="KW-0614">Plasmid</keyword>
<dbReference type="EMBL" id="RIBP01000002">
    <property type="protein sequence ID" value="TRZ39361.1"/>
    <property type="molecule type" value="Genomic_DNA"/>
</dbReference>
<comment type="caution">
    <text evidence="3">The sequence shown here is derived from an EMBL/GenBank/DDBJ whole genome shotgun (WGS) entry which is preliminary data.</text>
</comment>
<proteinExistence type="predicted"/>
<feature type="region of interest" description="Disordered" evidence="2">
    <location>
        <begin position="668"/>
        <end position="693"/>
    </location>
</feature>
<evidence type="ECO:0000313" key="3">
    <source>
        <dbReference type="EMBL" id="TRZ39361.1"/>
    </source>
</evidence>
<evidence type="ECO:0000256" key="2">
    <source>
        <dbReference type="SAM" id="MobiDB-lite"/>
    </source>
</evidence>
<organism evidence="3">
    <name type="scientific">Niallia circulans</name>
    <name type="common">Bacillus circulans</name>
    <dbReference type="NCBI Taxonomy" id="1397"/>
    <lineage>
        <taxon>Bacteria</taxon>
        <taxon>Bacillati</taxon>
        <taxon>Bacillota</taxon>
        <taxon>Bacilli</taxon>
        <taxon>Bacillales</taxon>
        <taxon>Bacillaceae</taxon>
        <taxon>Niallia</taxon>
    </lineage>
</organism>
<feature type="region of interest" description="Disordered" evidence="2">
    <location>
        <begin position="616"/>
        <end position="637"/>
    </location>
</feature>
<feature type="compositionally biased region" description="Polar residues" evidence="2">
    <location>
        <begin position="668"/>
        <end position="683"/>
    </location>
</feature>
<dbReference type="Proteomes" id="UP000319837">
    <property type="component" value="Plasmid unnamed1"/>
</dbReference>